<dbReference type="EMBL" id="LAZR01030602">
    <property type="protein sequence ID" value="KKL56126.1"/>
    <property type="molecule type" value="Genomic_DNA"/>
</dbReference>
<name>A0A0F9DQQ5_9ZZZZ</name>
<gene>
    <name evidence="1" type="ORF">LCGC14_2248530</name>
</gene>
<evidence type="ECO:0000313" key="1">
    <source>
        <dbReference type="EMBL" id="KKL56126.1"/>
    </source>
</evidence>
<dbReference type="AlphaFoldDB" id="A0A0F9DQQ5"/>
<proteinExistence type="predicted"/>
<protein>
    <submittedName>
        <fullName evidence="1">Uncharacterized protein</fullName>
    </submittedName>
</protein>
<sequence length="66" mass="7305">MRTLTVPQHQIDSGAAVSGPKRIAMEAFRASGVVLWLRARGTATLFYRDSKGKARQASWASFRIAR</sequence>
<organism evidence="1">
    <name type="scientific">marine sediment metagenome</name>
    <dbReference type="NCBI Taxonomy" id="412755"/>
    <lineage>
        <taxon>unclassified sequences</taxon>
        <taxon>metagenomes</taxon>
        <taxon>ecological metagenomes</taxon>
    </lineage>
</organism>
<reference evidence="1" key="1">
    <citation type="journal article" date="2015" name="Nature">
        <title>Complex archaea that bridge the gap between prokaryotes and eukaryotes.</title>
        <authorList>
            <person name="Spang A."/>
            <person name="Saw J.H."/>
            <person name="Jorgensen S.L."/>
            <person name="Zaremba-Niedzwiedzka K."/>
            <person name="Martijn J."/>
            <person name="Lind A.E."/>
            <person name="van Eijk R."/>
            <person name="Schleper C."/>
            <person name="Guy L."/>
            <person name="Ettema T.J."/>
        </authorList>
    </citation>
    <scope>NUCLEOTIDE SEQUENCE</scope>
</reference>
<accession>A0A0F9DQQ5</accession>
<comment type="caution">
    <text evidence="1">The sequence shown here is derived from an EMBL/GenBank/DDBJ whole genome shotgun (WGS) entry which is preliminary data.</text>
</comment>